<comment type="caution">
    <text evidence="1">The sequence shown here is derived from an EMBL/GenBank/DDBJ whole genome shotgun (WGS) entry which is preliminary data.</text>
</comment>
<reference evidence="1 2" key="1">
    <citation type="submission" date="2019-03" db="EMBL/GenBank/DDBJ databases">
        <title>Single cell metagenomics reveals metabolic interactions within the superorganism composed of flagellate Streblomastix strix and complex community of Bacteroidetes bacteria on its surface.</title>
        <authorList>
            <person name="Treitli S.C."/>
            <person name="Kolisko M."/>
            <person name="Husnik F."/>
            <person name="Keeling P."/>
            <person name="Hampl V."/>
        </authorList>
    </citation>
    <scope>NUCLEOTIDE SEQUENCE [LARGE SCALE GENOMIC DNA]</scope>
    <source>
        <strain evidence="1">ST1C</strain>
    </source>
</reference>
<accession>A0A5J4TCZ4</accession>
<feature type="non-terminal residue" evidence="1">
    <location>
        <position position="57"/>
    </location>
</feature>
<organism evidence="1 2">
    <name type="scientific">Streblomastix strix</name>
    <dbReference type="NCBI Taxonomy" id="222440"/>
    <lineage>
        <taxon>Eukaryota</taxon>
        <taxon>Metamonada</taxon>
        <taxon>Preaxostyla</taxon>
        <taxon>Oxymonadida</taxon>
        <taxon>Streblomastigidae</taxon>
        <taxon>Streblomastix</taxon>
    </lineage>
</organism>
<dbReference type="Proteomes" id="UP000324800">
    <property type="component" value="Unassembled WGS sequence"/>
</dbReference>
<dbReference type="OrthoDB" id="10265867at2759"/>
<evidence type="ECO:0000313" key="2">
    <source>
        <dbReference type="Proteomes" id="UP000324800"/>
    </source>
</evidence>
<evidence type="ECO:0000313" key="1">
    <source>
        <dbReference type="EMBL" id="KAA6356087.1"/>
    </source>
</evidence>
<sequence>MRNWNRNQKLIQEDVRIITEYELSVGYNISFEEKTGLCKLVTHITEFREFLLKNVIK</sequence>
<name>A0A5J4TCZ4_9EUKA</name>
<proteinExistence type="predicted"/>
<dbReference type="AlphaFoldDB" id="A0A5J4TCZ4"/>
<dbReference type="EMBL" id="SNRW01033559">
    <property type="protein sequence ID" value="KAA6356087.1"/>
    <property type="molecule type" value="Genomic_DNA"/>
</dbReference>
<gene>
    <name evidence="1" type="ORF">EZS28_048385</name>
</gene>
<protein>
    <submittedName>
        <fullName evidence="1">Uncharacterized protein</fullName>
    </submittedName>
</protein>